<dbReference type="AlphaFoldDB" id="A0A6G9YPJ6"/>
<keyword evidence="6" id="KW-0418">Kinase</keyword>
<accession>A0A6G9YPJ6</accession>
<evidence type="ECO:0000313" key="6">
    <source>
        <dbReference type="EMBL" id="QIS15122.1"/>
    </source>
</evidence>
<name>A0A6G9YPJ6_9NOCA</name>
<feature type="domain" description="Protein kinase" evidence="5">
    <location>
        <begin position="196"/>
        <end position="519"/>
    </location>
</feature>
<reference evidence="6 7" key="1">
    <citation type="journal article" date="2019" name="ACS Chem. Biol.">
        <title>Identification and Mobilization of a Cryptic Antibiotic Biosynthesis Gene Locus from a Human-Pathogenic Nocardia Isolate.</title>
        <authorList>
            <person name="Herisse M."/>
            <person name="Ishida K."/>
            <person name="Porter J.L."/>
            <person name="Howden B."/>
            <person name="Hertweck C."/>
            <person name="Stinear T.P."/>
            <person name="Pidot S.J."/>
        </authorList>
    </citation>
    <scope>NUCLEOTIDE SEQUENCE [LARGE SCALE GENOMIC DNA]</scope>
    <source>
        <strain evidence="6 7">AUSMDU00012717</strain>
    </source>
</reference>
<evidence type="ECO:0000256" key="1">
    <source>
        <dbReference type="ARBA" id="ARBA00009670"/>
    </source>
</evidence>
<evidence type="ECO:0000256" key="2">
    <source>
        <dbReference type="ARBA" id="ARBA00022679"/>
    </source>
</evidence>
<gene>
    <name evidence="6" type="ORF">F5544_36470</name>
</gene>
<protein>
    <submittedName>
        <fullName evidence="6">AarF/ABC1/UbiB kinase family protein</fullName>
    </submittedName>
</protein>
<dbReference type="CDD" id="cd13970">
    <property type="entry name" value="ABC1_ADCK3"/>
    <property type="match status" value="1"/>
</dbReference>
<dbReference type="GO" id="GO:0004672">
    <property type="term" value="F:protein kinase activity"/>
    <property type="evidence" value="ECO:0007669"/>
    <property type="project" value="InterPro"/>
</dbReference>
<dbReference type="Proteomes" id="UP000503540">
    <property type="component" value="Chromosome"/>
</dbReference>
<organism evidence="6 7">
    <name type="scientific">Nocardia arthritidis</name>
    <dbReference type="NCBI Taxonomy" id="228602"/>
    <lineage>
        <taxon>Bacteria</taxon>
        <taxon>Bacillati</taxon>
        <taxon>Actinomycetota</taxon>
        <taxon>Actinomycetes</taxon>
        <taxon>Mycobacteriales</taxon>
        <taxon>Nocardiaceae</taxon>
        <taxon>Nocardia</taxon>
    </lineage>
</organism>
<dbReference type="GO" id="GO:0005524">
    <property type="term" value="F:ATP binding"/>
    <property type="evidence" value="ECO:0007669"/>
    <property type="project" value="UniProtKB-KW"/>
</dbReference>
<keyword evidence="2" id="KW-0808">Transferase</keyword>
<dbReference type="EMBL" id="CP046172">
    <property type="protein sequence ID" value="QIS15122.1"/>
    <property type="molecule type" value="Genomic_DNA"/>
</dbReference>
<dbReference type="PANTHER" id="PTHR43851:SF3">
    <property type="entry name" value="COENZYME Q8"/>
    <property type="match status" value="1"/>
</dbReference>
<evidence type="ECO:0000256" key="4">
    <source>
        <dbReference type="ARBA" id="ARBA00022840"/>
    </source>
</evidence>
<dbReference type="InterPro" id="IPR000719">
    <property type="entry name" value="Prot_kinase_dom"/>
</dbReference>
<dbReference type="InterPro" id="IPR034646">
    <property type="entry name" value="ADCK3_dom"/>
</dbReference>
<dbReference type="InterPro" id="IPR004147">
    <property type="entry name" value="ABC1_dom"/>
</dbReference>
<dbReference type="Pfam" id="PF03109">
    <property type="entry name" value="ABC1"/>
    <property type="match status" value="1"/>
</dbReference>
<evidence type="ECO:0000313" key="7">
    <source>
        <dbReference type="Proteomes" id="UP000503540"/>
    </source>
</evidence>
<dbReference type="InterPro" id="IPR011009">
    <property type="entry name" value="Kinase-like_dom_sf"/>
</dbReference>
<proteinExistence type="inferred from homology"/>
<keyword evidence="3" id="KW-0547">Nucleotide-binding</keyword>
<dbReference type="SUPFAM" id="SSF56112">
    <property type="entry name" value="Protein kinase-like (PK-like)"/>
    <property type="match status" value="1"/>
</dbReference>
<dbReference type="KEGG" id="nah:F5544_36470"/>
<evidence type="ECO:0000256" key="3">
    <source>
        <dbReference type="ARBA" id="ARBA00022741"/>
    </source>
</evidence>
<keyword evidence="7" id="KW-1185">Reference proteome</keyword>
<comment type="similarity">
    <text evidence="1">Belongs to the protein kinase superfamily. ADCK protein kinase family.</text>
</comment>
<dbReference type="PANTHER" id="PTHR43851">
    <property type="match status" value="1"/>
</dbReference>
<evidence type="ECO:0000259" key="5">
    <source>
        <dbReference type="PROSITE" id="PS50011"/>
    </source>
</evidence>
<dbReference type="PROSITE" id="PS50011">
    <property type="entry name" value="PROTEIN_KINASE_DOM"/>
    <property type="match status" value="1"/>
</dbReference>
<keyword evidence="4" id="KW-0067">ATP-binding</keyword>
<dbReference type="Gene3D" id="1.10.510.10">
    <property type="entry name" value="Transferase(Phosphotransferase) domain 1"/>
    <property type="match status" value="1"/>
</dbReference>
<sequence>MLGRSAARHPGHHAGIGSGIASHAGAALAAHRHLRMSQPRVRPVMGVISPVRQPNTPRLPWLSGGSVVHDGYVSEIVRRRSSRNAKLAKIPLGIAGRAAVGFGKKLAGGDRAEINAQLNQKAAEQLFSVLGELKGGAMKFGQALSVLEAAVPEEFGEHYREALTKLQAAAPPMPATTVHRMLDQQLGTQWRQRFASFDDTPAASASIGQVHKAVWSDGRVVAVKVQYPGADEALRADLKTLSRMTGLIGAVIPGADVKPILAEITERTEEELDYRNEANNQRAFAKGFDGHPDFVVPKVVAGAPKVIVTEWLDGTPVSAIIKAGNEDPEGTRELRNRVAGLMGQLHFSSPEIVGLMHGDPHPGNFMMLPDGKLAIIDFGACVPLPNGIPEELGHILRLAVAEQFDELTELLYANGWIIPGRIVTDQEIADYLRPFTDPIRTESFHFTRKWMQRVAGKASDITSPEMKTARALQLPADYVMIFRVLAGSIGICAQLDAEVPFMKLANTWMPGLREERSAS</sequence>
<dbReference type="InterPro" id="IPR051409">
    <property type="entry name" value="Atypical_kinase_ADCK"/>
</dbReference>